<feature type="domain" description="External alternative NADH-ubiquinone oxidoreductase-like C-terminal" evidence="7">
    <location>
        <begin position="404"/>
        <end position="467"/>
    </location>
</feature>
<evidence type="ECO:0000313" key="8">
    <source>
        <dbReference type="EMBL" id="EMD37065.1"/>
    </source>
</evidence>
<name>M2QY38_CERS8</name>
<dbReference type="InterPro" id="IPR036188">
    <property type="entry name" value="FAD/NAD-bd_sf"/>
</dbReference>
<dbReference type="InterPro" id="IPR023753">
    <property type="entry name" value="FAD/NAD-binding_dom"/>
</dbReference>
<dbReference type="InterPro" id="IPR054585">
    <property type="entry name" value="NDH2-like_C"/>
</dbReference>
<dbReference type="PANTHER" id="PTHR43706">
    <property type="entry name" value="NADH DEHYDROGENASE"/>
    <property type="match status" value="1"/>
</dbReference>
<proteinExistence type="inferred from homology"/>
<dbReference type="OrthoDB" id="9992747at2759"/>
<dbReference type="InterPro" id="IPR045024">
    <property type="entry name" value="NDH-2"/>
</dbReference>
<dbReference type="Gene3D" id="3.50.50.100">
    <property type="match status" value="1"/>
</dbReference>
<dbReference type="GO" id="GO:0003954">
    <property type="term" value="F:NADH dehydrogenase activity"/>
    <property type="evidence" value="ECO:0007669"/>
    <property type="project" value="InterPro"/>
</dbReference>
<dbReference type="Pfam" id="PF07992">
    <property type="entry name" value="Pyr_redox_2"/>
    <property type="match status" value="1"/>
</dbReference>
<reference evidence="8 9" key="1">
    <citation type="journal article" date="2012" name="Proc. Natl. Acad. Sci. U.S.A.">
        <title>Comparative genomics of Ceriporiopsis subvermispora and Phanerochaete chrysosporium provide insight into selective ligninolysis.</title>
        <authorList>
            <person name="Fernandez-Fueyo E."/>
            <person name="Ruiz-Duenas F.J."/>
            <person name="Ferreira P."/>
            <person name="Floudas D."/>
            <person name="Hibbett D.S."/>
            <person name="Canessa P."/>
            <person name="Larrondo L.F."/>
            <person name="James T.Y."/>
            <person name="Seelenfreund D."/>
            <person name="Lobos S."/>
            <person name="Polanco R."/>
            <person name="Tello M."/>
            <person name="Honda Y."/>
            <person name="Watanabe T."/>
            <person name="Watanabe T."/>
            <person name="Ryu J.S."/>
            <person name="Kubicek C.P."/>
            <person name="Schmoll M."/>
            <person name="Gaskell J."/>
            <person name="Hammel K.E."/>
            <person name="St John F.J."/>
            <person name="Vanden Wymelenberg A."/>
            <person name="Sabat G."/>
            <person name="Splinter BonDurant S."/>
            <person name="Syed K."/>
            <person name="Yadav J.S."/>
            <person name="Doddapaneni H."/>
            <person name="Subramanian V."/>
            <person name="Lavin J.L."/>
            <person name="Oguiza J.A."/>
            <person name="Perez G."/>
            <person name="Pisabarro A.G."/>
            <person name="Ramirez L."/>
            <person name="Santoyo F."/>
            <person name="Master E."/>
            <person name="Coutinho P.M."/>
            <person name="Henrissat B."/>
            <person name="Lombard V."/>
            <person name="Magnuson J.K."/>
            <person name="Kuees U."/>
            <person name="Hori C."/>
            <person name="Igarashi K."/>
            <person name="Samejima M."/>
            <person name="Held B.W."/>
            <person name="Barry K.W."/>
            <person name="LaButti K.M."/>
            <person name="Lapidus A."/>
            <person name="Lindquist E.A."/>
            <person name="Lucas S.M."/>
            <person name="Riley R."/>
            <person name="Salamov A.A."/>
            <person name="Hoffmeister D."/>
            <person name="Schwenk D."/>
            <person name="Hadar Y."/>
            <person name="Yarden O."/>
            <person name="de Vries R.P."/>
            <person name="Wiebenga A."/>
            <person name="Stenlid J."/>
            <person name="Eastwood D."/>
            <person name="Grigoriev I.V."/>
            <person name="Berka R.M."/>
            <person name="Blanchette R.A."/>
            <person name="Kersten P."/>
            <person name="Martinez A.T."/>
            <person name="Vicuna R."/>
            <person name="Cullen D."/>
        </authorList>
    </citation>
    <scope>NUCLEOTIDE SEQUENCE [LARGE SCALE GENOMIC DNA]</scope>
    <source>
        <strain evidence="8 9">B</strain>
    </source>
</reference>
<feature type="domain" description="FAD/NAD(P)-binding" evidence="6">
    <location>
        <begin position="35"/>
        <end position="374"/>
    </location>
</feature>
<protein>
    <submittedName>
        <fullName evidence="8">Uncharacterized protein</fullName>
    </submittedName>
</protein>
<dbReference type="PANTHER" id="PTHR43706:SF17">
    <property type="entry name" value="NADH DEHYDROGENASE (EUROFUNG)"/>
    <property type="match status" value="1"/>
</dbReference>
<evidence type="ECO:0000259" key="7">
    <source>
        <dbReference type="Pfam" id="PF22366"/>
    </source>
</evidence>
<evidence type="ECO:0000256" key="1">
    <source>
        <dbReference type="ARBA" id="ARBA00005272"/>
    </source>
</evidence>
<dbReference type="HOGENOM" id="CLU_021377_1_2_1"/>
<evidence type="ECO:0000256" key="3">
    <source>
        <dbReference type="ARBA" id="ARBA00022827"/>
    </source>
</evidence>
<keyword evidence="4" id="KW-0560">Oxidoreductase</keyword>
<dbReference type="Proteomes" id="UP000016930">
    <property type="component" value="Unassembled WGS sequence"/>
</dbReference>
<evidence type="ECO:0000259" key="6">
    <source>
        <dbReference type="Pfam" id="PF07992"/>
    </source>
</evidence>
<gene>
    <name evidence="8" type="ORF">CERSUDRAFT_114957</name>
</gene>
<keyword evidence="9" id="KW-1185">Reference proteome</keyword>
<dbReference type="STRING" id="914234.M2QY38"/>
<keyword evidence="3" id="KW-0274">FAD</keyword>
<dbReference type="Pfam" id="PF22366">
    <property type="entry name" value="NDH2_C"/>
    <property type="match status" value="1"/>
</dbReference>
<dbReference type="GO" id="GO:0005739">
    <property type="term" value="C:mitochondrion"/>
    <property type="evidence" value="ECO:0007669"/>
    <property type="project" value="TreeGrafter"/>
</dbReference>
<evidence type="ECO:0000256" key="4">
    <source>
        <dbReference type="ARBA" id="ARBA00023002"/>
    </source>
</evidence>
<keyword evidence="2" id="KW-0285">Flavoprotein</keyword>
<dbReference type="PRINTS" id="PR00368">
    <property type="entry name" value="FADPNR"/>
</dbReference>
<dbReference type="SUPFAM" id="SSF51905">
    <property type="entry name" value="FAD/NAD(P)-binding domain"/>
    <property type="match status" value="2"/>
</dbReference>
<organism evidence="8 9">
    <name type="scientific">Ceriporiopsis subvermispora (strain B)</name>
    <name type="common">White-rot fungus</name>
    <name type="synonym">Gelatoporia subvermispora</name>
    <dbReference type="NCBI Taxonomy" id="914234"/>
    <lineage>
        <taxon>Eukaryota</taxon>
        <taxon>Fungi</taxon>
        <taxon>Dikarya</taxon>
        <taxon>Basidiomycota</taxon>
        <taxon>Agaricomycotina</taxon>
        <taxon>Agaricomycetes</taxon>
        <taxon>Polyporales</taxon>
        <taxon>Gelatoporiaceae</taxon>
        <taxon>Gelatoporia</taxon>
    </lineage>
</organism>
<evidence type="ECO:0000313" key="9">
    <source>
        <dbReference type="Proteomes" id="UP000016930"/>
    </source>
</evidence>
<accession>M2QY38</accession>
<evidence type="ECO:0000256" key="5">
    <source>
        <dbReference type="ARBA" id="ARBA00023027"/>
    </source>
</evidence>
<sequence length="471" mass="53157">MLRVHSQTVAHSGHRASAQVSTRNFSASAARSQQRLVILGSGWGGYEVLRGIDKKNWHVTIVSPTNYFNFTPLLASCAVGTLEFRSAVEPVRRYSPQVTCYQAWCDSIDFKRKQLVCMPATPPATHAHGPDADSEQPHKFKLSYDKLVIAVGAYNQTFNVPGVKEHAHFLKDIRDARAIRSRVLECFEQANQPTITDDERRKLLHFCIVGGGPTGVEFAAELHDLLHTDMRQHFPNMARMARISLYDVAPFILGSFDTGLQDYAVKKFKREGISILTQHHVERVEPGKMYVKEQGEVPFGLLVWSTGLAPNPLVQSINEAEKHEKTSSLFTDEHLNVLMKDTGKPNPEIWAIGDAAIIKGTPLPATAQVANQKGKYLTKKLNTLIRESPLSLREAEPFKFHNAGSLAYLGDWEALYDRTKAEHVKTKDAGRLAWLLWRSAYFTKTLSWKNKILVPTYWFLNWIFGRDLSKF</sequence>
<dbReference type="AlphaFoldDB" id="M2QY38"/>
<comment type="similarity">
    <text evidence="1">Belongs to the NADH dehydrogenase family.</text>
</comment>
<evidence type="ECO:0000256" key="2">
    <source>
        <dbReference type="ARBA" id="ARBA00022630"/>
    </source>
</evidence>
<dbReference type="EMBL" id="KB445797">
    <property type="protein sequence ID" value="EMD37065.1"/>
    <property type="molecule type" value="Genomic_DNA"/>
</dbReference>
<keyword evidence="5" id="KW-0520">NAD</keyword>